<organism evidence="3 4">
    <name type="scientific">Tsukamurella conjunctivitidis</name>
    <dbReference type="NCBI Taxonomy" id="2592068"/>
    <lineage>
        <taxon>Bacteria</taxon>
        <taxon>Bacillati</taxon>
        <taxon>Actinomycetota</taxon>
        <taxon>Actinomycetes</taxon>
        <taxon>Mycobacteriales</taxon>
        <taxon>Tsukamurellaceae</taxon>
        <taxon>Tsukamurella</taxon>
    </lineage>
</organism>
<feature type="region of interest" description="Disordered" evidence="1">
    <location>
        <begin position="1"/>
        <end position="67"/>
    </location>
</feature>
<accession>A0A5C5RTM5</accession>
<dbReference type="GO" id="GO:0003677">
    <property type="term" value="F:DNA binding"/>
    <property type="evidence" value="ECO:0007669"/>
    <property type="project" value="InterPro"/>
</dbReference>
<feature type="compositionally biased region" description="Basic residues" evidence="1">
    <location>
        <begin position="18"/>
        <end position="35"/>
    </location>
</feature>
<evidence type="ECO:0000313" key="4">
    <source>
        <dbReference type="Proteomes" id="UP000319375"/>
    </source>
</evidence>
<dbReference type="SUPFAM" id="SSF46955">
    <property type="entry name" value="Putative DNA-binding domain"/>
    <property type="match status" value="1"/>
</dbReference>
<feature type="compositionally biased region" description="Basic and acidic residues" evidence="1">
    <location>
        <begin position="1"/>
        <end position="10"/>
    </location>
</feature>
<keyword evidence="4" id="KW-1185">Reference proteome</keyword>
<dbReference type="EMBL" id="VIGX01000026">
    <property type="protein sequence ID" value="TWS25571.1"/>
    <property type="molecule type" value="Genomic_DNA"/>
</dbReference>
<dbReference type="NCBIfam" id="TIGR01764">
    <property type="entry name" value="excise"/>
    <property type="match status" value="1"/>
</dbReference>
<evidence type="ECO:0000313" key="3">
    <source>
        <dbReference type="EMBL" id="TWS25571.1"/>
    </source>
</evidence>
<dbReference type="Pfam" id="PF12728">
    <property type="entry name" value="HTH_17"/>
    <property type="match status" value="1"/>
</dbReference>
<dbReference type="InterPro" id="IPR010093">
    <property type="entry name" value="SinI_DNA-bd"/>
</dbReference>
<evidence type="ECO:0000259" key="2">
    <source>
        <dbReference type="Pfam" id="PF12728"/>
    </source>
</evidence>
<dbReference type="Proteomes" id="UP000319375">
    <property type="component" value="Unassembled WGS sequence"/>
</dbReference>
<name>A0A5C5RTM5_9ACTN</name>
<proteinExistence type="predicted"/>
<gene>
    <name evidence="3" type="ORF">FK530_22900</name>
</gene>
<dbReference type="AlphaFoldDB" id="A0A5C5RTM5"/>
<evidence type="ECO:0000256" key="1">
    <source>
        <dbReference type="SAM" id="MobiDB-lite"/>
    </source>
</evidence>
<comment type="caution">
    <text evidence="3">The sequence shown here is derived from an EMBL/GenBank/DDBJ whole genome shotgun (WGS) entry which is preliminary data.</text>
</comment>
<protein>
    <submittedName>
        <fullName evidence="3">Helix-turn-helix domain-containing protein</fullName>
    </submittedName>
</protein>
<reference evidence="3 4" key="1">
    <citation type="submission" date="2019-06" db="EMBL/GenBank/DDBJ databases">
        <title>Tsukamurella conjunctivitidis sp. nov., Tsukamurella assacharolytica sp. nov. and Tsukamurella sputae sp. nov. isolated from patients with conjunctivitis, bacteraemia (lymphoma) and respiratory infection (sputum) in Hong Kong.</title>
        <authorList>
            <person name="Teng J.L.L."/>
            <person name="Lee H.H."/>
            <person name="Fong J.Y.H."/>
            <person name="Fok K.M.N."/>
            <person name="Lau S.K.P."/>
            <person name="Woo P.C.Y."/>
        </authorList>
    </citation>
    <scope>NUCLEOTIDE SEQUENCE [LARGE SCALE GENOMIC DNA]</scope>
    <source>
        <strain evidence="3 4">HKU72</strain>
    </source>
</reference>
<dbReference type="InterPro" id="IPR009061">
    <property type="entry name" value="DNA-bd_dom_put_sf"/>
</dbReference>
<dbReference type="InterPro" id="IPR041657">
    <property type="entry name" value="HTH_17"/>
</dbReference>
<feature type="domain" description="Helix-turn-helix" evidence="2">
    <location>
        <begin position="70"/>
        <end position="118"/>
    </location>
</feature>
<sequence length="124" mass="14700">MGRRPLHVEMRTPLPQPHRLHHRHRSTRRPNHPHRQPTPQHTPQPKRRLQRRMEGSPMNIPPRPTDDRLLRYEEVARLLNCSRRYVQDLVNDGELITVKLGKGGVKLFRASDIQNYIRHLPEAS</sequence>